<feature type="transmembrane region" description="Helical" evidence="1">
    <location>
        <begin position="157"/>
        <end position="175"/>
    </location>
</feature>
<keyword evidence="1" id="KW-0472">Membrane</keyword>
<accession>A0A1I7WUD3</accession>
<proteinExistence type="predicted"/>
<evidence type="ECO:0000313" key="2">
    <source>
        <dbReference type="Proteomes" id="UP000095283"/>
    </source>
</evidence>
<feature type="transmembrane region" description="Helical" evidence="1">
    <location>
        <begin position="195"/>
        <end position="212"/>
    </location>
</feature>
<dbReference type="WBParaSite" id="Hba_08750">
    <property type="protein sequence ID" value="Hba_08750"/>
    <property type="gene ID" value="Hba_08750"/>
</dbReference>
<dbReference type="Proteomes" id="UP000095283">
    <property type="component" value="Unplaced"/>
</dbReference>
<name>A0A1I7WUD3_HETBA</name>
<protein>
    <submittedName>
        <fullName evidence="3">Uncharacterized protein</fullName>
    </submittedName>
</protein>
<keyword evidence="1" id="KW-0812">Transmembrane</keyword>
<dbReference type="AlphaFoldDB" id="A0A1I7WUD3"/>
<sequence>MGKIETDQTAVKVLETPSQRAANLIERFNREIHKLEYPSSAQHCTKQQSVELSLKEELNSTAHTFNISSKKCEEEKMKLPNFTLPSHFICPRDERNTISRNTSPESPKFGPKTMVLSYCSQPVMVKETTSSSALTIISNDDLNPPESNNTMNKNKTVKVSLFFCFLFPIINNILFSDLHDFSRQFERYLTNPNNGFQIFILNKINNFYFIILHRKI</sequence>
<keyword evidence="2" id="KW-1185">Reference proteome</keyword>
<organism evidence="2 3">
    <name type="scientific">Heterorhabditis bacteriophora</name>
    <name type="common">Entomopathogenic nematode worm</name>
    <dbReference type="NCBI Taxonomy" id="37862"/>
    <lineage>
        <taxon>Eukaryota</taxon>
        <taxon>Metazoa</taxon>
        <taxon>Ecdysozoa</taxon>
        <taxon>Nematoda</taxon>
        <taxon>Chromadorea</taxon>
        <taxon>Rhabditida</taxon>
        <taxon>Rhabditina</taxon>
        <taxon>Rhabditomorpha</taxon>
        <taxon>Strongyloidea</taxon>
        <taxon>Heterorhabditidae</taxon>
        <taxon>Heterorhabditis</taxon>
    </lineage>
</organism>
<keyword evidence="1" id="KW-1133">Transmembrane helix</keyword>
<reference evidence="3" key="1">
    <citation type="submission" date="2016-11" db="UniProtKB">
        <authorList>
            <consortium name="WormBaseParasite"/>
        </authorList>
    </citation>
    <scope>IDENTIFICATION</scope>
</reference>
<evidence type="ECO:0000256" key="1">
    <source>
        <dbReference type="SAM" id="Phobius"/>
    </source>
</evidence>
<evidence type="ECO:0000313" key="3">
    <source>
        <dbReference type="WBParaSite" id="Hba_08750"/>
    </source>
</evidence>